<dbReference type="RefSeq" id="WP_188778042.1">
    <property type="nucleotide sequence ID" value="NZ_BMKQ01000001.1"/>
</dbReference>
<gene>
    <name evidence="2" type="ORF">GCM10011519_05720</name>
</gene>
<dbReference type="EMBL" id="BMKQ01000001">
    <property type="protein sequence ID" value="GGF35144.1"/>
    <property type="molecule type" value="Genomic_DNA"/>
</dbReference>
<feature type="compositionally biased region" description="Polar residues" evidence="1">
    <location>
        <begin position="100"/>
        <end position="110"/>
    </location>
</feature>
<protein>
    <submittedName>
        <fullName evidence="2">Uncharacterized protein</fullName>
    </submittedName>
</protein>
<keyword evidence="3" id="KW-1185">Reference proteome</keyword>
<dbReference type="AlphaFoldDB" id="A0A917BEQ9"/>
<evidence type="ECO:0000313" key="2">
    <source>
        <dbReference type="EMBL" id="GGF35144.1"/>
    </source>
</evidence>
<reference evidence="2" key="2">
    <citation type="submission" date="2020-09" db="EMBL/GenBank/DDBJ databases">
        <authorList>
            <person name="Sun Q."/>
            <person name="Zhou Y."/>
        </authorList>
    </citation>
    <scope>NUCLEOTIDE SEQUENCE</scope>
    <source>
        <strain evidence="2">CGMCC 1.16067</strain>
    </source>
</reference>
<comment type="caution">
    <text evidence="2">The sequence shown here is derived from an EMBL/GenBank/DDBJ whole genome shotgun (WGS) entry which is preliminary data.</text>
</comment>
<accession>A0A917BEQ9</accession>
<reference evidence="2" key="1">
    <citation type="journal article" date="2014" name="Int. J. Syst. Evol. Microbiol.">
        <title>Complete genome sequence of Corynebacterium casei LMG S-19264T (=DSM 44701T), isolated from a smear-ripened cheese.</title>
        <authorList>
            <consortium name="US DOE Joint Genome Institute (JGI-PGF)"/>
            <person name="Walter F."/>
            <person name="Albersmeier A."/>
            <person name="Kalinowski J."/>
            <person name="Ruckert C."/>
        </authorList>
    </citation>
    <scope>NUCLEOTIDE SEQUENCE</scope>
    <source>
        <strain evidence="2">CGMCC 1.16067</strain>
    </source>
</reference>
<proteinExistence type="predicted"/>
<feature type="region of interest" description="Disordered" evidence="1">
    <location>
        <begin position="1"/>
        <end position="27"/>
    </location>
</feature>
<feature type="region of interest" description="Disordered" evidence="1">
    <location>
        <begin position="85"/>
        <end position="149"/>
    </location>
</feature>
<evidence type="ECO:0000313" key="3">
    <source>
        <dbReference type="Proteomes" id="UP000649179"/>
    </source>
</evidence>
<name>A0A917BEQ9_9ACTN</name>
<organism evidence="2 3">
    <name type="scientific">Marmoricola endophyticus</name>
    <dbReference type="NCBI Taxonomy" id="2040280"/>
    <lineage>
        <taxon>Bacteria</taxon>
        <taxon>Bacillati</taxon>
        <taxon>Actinomycetota</taxon>
        <taxon>Actinomycetes</taxon>
        <taxon>Propionibacteriales</taxon>
        <taxon>Nocardioidaceae</taxon>
        <taxon>Marmoricola</taxon>
    </lineage>
</organism>
<dbReference type="Proteomes" id="UP000649179">
    <property type="component" value="Unassembled WGS sequence"/>
</dbReference>
<evidence type="ECO:0000256" key="1">
    <source>
        <dbReference type="SAM" id="MobiDB-lite"/>
    </source>
</evidence>
<sequence length="149" mass="16424">MSQQTDRQRARRDRFTPQKSRVRRRHAERLVAQVRDTRAQRDALVAELDLRAGRLLAEIKDIGWPTLSETAAACGLPVHEAARLRRLPQQAAETGPPSVQAPTVNASTATADDDRRRAPSDEEQAMAEGTNQDGGSRQAGARYTPRSSS</sequence>